<dbReference type="Proteomes" id="UP000501534">
    <property type="component" value="Chromosome"/>
</dbReference>
<dbReference type="InterPro" id="IPR014547">
    <property type="entry name" value="UCP028477"/>
</dbReference>
<gene>
    <name evidence="2" type="ORF">DSM104443_00734</name>
</gene>
<keyword evidence="3" id="KW-1185">Reference proteome</keyword>
<organism evidence="2 3">
    <name type="scientific">Usitatibacter rugosus</name>
    <dbReference type="NCBI Taxonomy" id="2732067"/>
    <lineage>
        <taxon>Bacteria</taxon>
        <taxon>Pseudomonadati</taxon>
        <taxon>Pseudomonadota</taxon>
        <taxon>Betaproteobacteria</taxon>
        <taxon>Nitrosomonadales</taxon>
        <taxon>Usitatibacteraceae</taxon>
        <taxon>Usitatibacter</taxon>
    </lineage>
</organism>
<dbReference type="PIRSF" id="PIRSF028477">
    <property type="entry name" value="UCP028477"/>
    <property type="match status" value="1"/>
</dbReference>
<name>A0A6M4GRJ7_9PROT</name>
<accession>A0A6M4GRJ7</accession>
<dbReference type="KEGG" id="uru:DSM104443_00734"/>
<evidence type="ECO:0008006" key="4">
    <source>
        <dbReference type="Google" id="ProtNLM"/>
    </source>
</evidence>
<feature type="chain" id="PRO_5026755197" description="DUF2145 domain-containing protein" evidence="1">
    <location>
        <begin position="22"/>
        <end position="263"/>
    </location>
</feature>
<proteinExistence type="predicted"/>
<evidence type="ECO:0000256" key="1">
    <source>
        <dbReference type="SAM" id="SignalP"/>
    </source>
</evidence>
<protein>
    <recommendedName>
        <fullName evidence="4">DUF2145 domain-containing protein</fullName>
    </recommendedName>
</protein>
<dbReference type="Pfam" id="PF09916">
    <property type="entry name" value="DUF2145"/>
    <property type="match status" value="1"/>
</dbReference>
<dbReference type="RefSeq" id="WP_171089596.1">
    <property type="nucleotide sequence ID" value="NZ_CP053069.1"/>
</dbReference>
<feature type="signal peptide" evidence="1">
    <location>
        <begin position="1"/>
        <end position="21"/>
    </location>
</feature>
<sequence length="263" mass="29102">MTILRSSVVGLLILASVASGAAYAGRPCEEKPHQVADVQQAMALAQKTAQRLDASGAQVAMLARVGQDLGRYGLSWSHFGYAYRESPSSPWRVVHKLNHCGTATSAIYRQGLGEFFLDGMHRYEAGIVVLSPAVQERLLPLLRDDARAVAWHSEPYNMLAYPWSTQYQQSNQWAIETLAGAMDPAVRGRPQAQAWLQLHDYRPTTLKLGAMTRLGARATRANIAFDDHPNDKRFSDRIETVTVDSVFAWVQRDGLGGPVQRVQ</sequence>
<evidence type="ECO:0000313" key="3">
    <source>
        <dbReference type="Proteomes" id="UP000501534"/>
    </source>
</evidence>
<reference evidence="2 3" key="1">
    <citation type="submission" date="2020-04" db="EMBL/GenBank/DDBJ databases">
        <title>Usitatibacter rugosus gen. nov., sp. nov. and Usitatibacter palustris sp. nov., novel members of Usitatibacteraceae fam. nov. within the order Nitrosomonadales isolated from soil.</title>
        <authorList>
            <person name="Huber K.J."/>
            <person name="Neumann-Schaal M."/>
            <person name="Geppert A."/>
            <person name="Luckner M."/>
            <person name="Wanner G."/>
            <person name="Overmann J."/>
        </authorList>
    </citation>
    <scope>NUCLEOTIDE SEQUENCE [LARGE SCALE GENOMIC DNA]</scope>
    <source>
        <strain evidence="2 3">0125_3</strain>
    </source>
</reference>
<keyword evidence="1" id="KW-0732">Signal</keyword>
<evidence type="ECO:0000313" key="2">
    <source>
        <dbReference type="EMBL" id="QJR09685.1"/>
    </source>
</evidence>
<dbReference type="EMBL" id="CP053069">
    <property type="protein sequence ID" value="QJR09685.1"/>
    <property type="molecule type" value="Genomic_DNA"/>
</dbReference>
<dbReference type="AlphaFoldDB" id="A0A6M4GRJ7"/>